<dbReference type="SMART" id="SM00283">
    <property type="entry name" value="MA"/>
    <property type="match status" value="1"/>
</dbReference>
<comment type="caution">
    <text evidence="9">The sequence shown here is derived from an EMBL/GenBank/DDBJ whole genome shotgun (WGS) entry which is preliminary data.</text>
</comment>
<dbReference type="CDD" id="cd11386">
    <property type="entry name" value="MCP_signal"/>
    <property type="match status" value="1"/>
</dbReference>
<evidence type="ECO:0000256" key="2">
    <source>
        <dbReference type="ARBA" id="ARBA00022481"/>
    </source>
</evidence>
<dbReference type="PROSITE" id="PS50112">
    <property type="entry name" value="PAS"/>
    <property type="match status" value="1"/>
</dbReference>
<keyword evidence="5" id="KW-1133">Transmembrane helix</keyword>
<dbReference type="InterPro" id="IPR004089">
    <property type="entry name" value="MCPsignal_dom"/>
</dbReference>
<dbReference type="InterPro" id="IPR000014">
    <property type="entry name" value="PAS"/>
</dbReference>
<evidence type="ECO:0000313" key="9">
    <source>
        <dbReference type="EMBL" id="OZI74680.1"/>
    </source>
</evidence>
<feature type="transmembrane region" description="Helical" evidence="5">
    <location>
        <begin position="175"/>
        <end position="195"/>
    </location>
</feature>
<dbReference type="PRINTS" id="PR00260">
    <property type="entry name" value="CHEMTRNSDUCR"/>
</dbReference>
<dbReference type="PROSITE" id="PS50111">
    <property type="entry name" value="CHEMOTAXIS_TRANSDUC_2"/>
    <property type="match status" value="1"/>
</dbReference>
<dbReference type="InterPro" id="IPR013767">
    <property type="entry name" value="PAS_fold"/>
</dbReference>
<evidence type="ECO:0000259" key="8">
    <source>
        <dbReference type="PROSITE" id="PS50885"/>
    </source>
</evidence>
<dbReference type="AlphaFoldDB" id="A0A261VM77"/>
<proteinExistence type="inferred from homology"/>
<feature type="domain" description="HAMP" evidence="8">
    <location>
        <begin position="226"/>
        <end position="278"/>
    </location>
</feature>
<sequence length="544" mass="58997">MRVNLPIFDDETLLREDQYLISRTDTQGRIVYANPAFVEVSGFERDELIGQPHNIVRHPDMPAEAYEDLWRTLQSGQSWLGVVKNRRKDGGYYWVLANATPILEEGEVVAYSSVRVRPSEEQIAAAEEYYEQLREGRARGWRLREGQVVPRGWRSLMARLAFPWRRGARAQMLRAALLSSALFGGLAAWMLAIHWDSLDRVQAGLGVGGAAAGVLLLWLAQWRLARNLLRPLREAADMARQVAAGNLTSQVFADTKDEVGNLAFSLDVMRKSLIGIAGDVYQGIAATTHAAQGIAQGNQELSLRTSDQSASLQNTASSMQQLTATVKQNAEHARQANDLAASSMDVARRGGDAVDQVVHTMHGISDSSRRIADIVNIIEGIAFQTNILALNAAVEAARAGESGKGFAVVAGEVRSLAQKSAQAAREIKDLIGESVARVTEGSAQAEQAGATMHDIVDAVRRVTDIIGEISVASQQQASGIEQMEHAVAEMDGMTDKNSGLVQQLGAAVSQLSGQSAALRETIQVFRLTRDNGDRRLAYHGPEGG</sequence>
<comment type="subcellular location">
    <subcellularLocation>
        <location evidence="1">Membrane</location>
    </subcellularLocation>
</comment>
<comment type="similarity">
    <text evidence="3">Belongs to the methyl-accepting chemotaxis (MCP) protein family.</text>
</comment>
<gene>
    <name evidence="9" type="ORF">CAL22_09510</name>
</gene>
<keyword evidence="10" id="KW-1185">Reference proteome</keyword>
<dbReference type="SUPFAM" id="SSF58104">
    <property type="entry name" value="Methyl-accepting chemotaxis protein (MCP) signaling domain"/>
    <property type="match status" value="1"/>
</dbReference>
<organism evidence="9 10">
    <name type="scientific">Bordetella genomosp. 12</name>
    <dbReference type="NCBI Taxonomy" id="463035"/>
    <lineage>
        <taxon>Bacteria</taxon>
        <taxon>Pseudomonadati</taxon>
        <taxon>Pseudomonadota</taxon>
        <taxon>Betaproteobacteria</taxon>
        <taxon>Burkholderiales</taxon>
        <taxon>Alcaligenaceae</taxon>
        <taxon>Bordetella</taxon>
    </lineage>
</organism>
<dbReference type="InterPro" id="IPR035965">
    <property type="entry name" value="PAS-like_dom_sf"/>
</dbReference>
<dbReference type="InterPro" id="IPR051310">
    <property type="entry name" value="MCP_chemotaxis"/>
</dbReference>
<evidence type="ECO:0000313" key="10">
    <source>
        <dbReference type="Proteomes" id="UP000216429"/>
    </source>
</evidence>
<evidence type="ECO:0000256" key="3">
    <source>
        <dbReference type="ARBA" id="ARBA00029447"/>
    </source>
</evidence>
<feature type="transmembrane region" description="Helical" evidence="5">
    <location>
        <begin position="201"/>
        <end position="220"/>
    </location>
</feature>
<keyword evidence="2" id="KW-0488">Methylation</keyword>
<keyword evidence="5" id="KW-0812">Transmembrane</keyword>
<accession>A0A261VM77</accession>
<dbReference type="Gene3D" id="3.30.450.20">
    <property type="entry name" value="PAS domain"/>
    <property type="match status" value="1"/>
</dbReference>
<dbReference type="GO" id="GO:0006935">
    <property type="term" value="P:chemotaxis"/>
    <property type="evidence" value="ECO:0007669"/>
    <property type="project" value="InterPro"/>
</dbReference>
<dbReference type="CDD" id="cd00130">
    <property type="entry name" value="PAS"/>
    <property type="match status" value="1"/>
</dbReference>
<protein>
    <submittedName>
        <fullName evidence="9">Chemotaxis protein</fullName>
    </submittedName>
</protein>
<dbReference type="GO" id="GO:0006355">
    <property type="term" value="P:regulation of DNA-templated transcription"/>
    <property type="evidence" value="ECO:0007669"/>
    <property type="project" value="InterPro"/>
</dbReference>
<evidence type="ECO:0000256" key="1">
    <source>
        <dbReference type="ARBA" id="ARBA00004370"/>
    </source>
</evidence>
<dbReference type="GO" id="GO:0005886">
    <property type="term" value="C:plasma membrane"/>
    <property type="evidence" value="ECO:0007669"/>
    <property type="project" value="TreeGrafter"/>
</dbReference>
<dbReference type="EMBL" id="NEVU01000002">
    <property type="protein sequence ID" value="OZI74680.1"/>
    <property type="molecule type" value="Genomic_DNA"/>
</dbReference>
<dbReference type="InterPro" id="IPR003660">
    <property type="entry name" value="HAMP_dom"/>
</dbReference>
<dbReference type="PANTHER" id="PTHR43531:SF14">
    <property type="entry name" value="METHYL-ACCEPTING CHEMOTAXIS PROTEIN I-RELATED"/>
    <property type="match status" value="1"/>
</dbReference>
<dbReference type="Gene3D" id="1.10.287.950">
    <property type="entry name" value="Methyl-accepting chemotaxis protein"/>
    <property type="match status" value="1"/>
</dbReference>
<dbReference type="SMART" id="SM00304">
    <property type="entry name" value="HAMP"/>
    <property type="match status" value="1"/>
</dbReference>
<dbReference type="SMART" id="SM00091">
    <property type="entry name" value="PAS"/>
    <property type="match status" value="1"/>
</dbReference>
<keyword evidence="4" id="KW-0807">Transducer</keyword>
<dbReference type="InterPro" id="IPR004090">
    <property type="entry name" value="Chemotax_Me-accpt_rcpt"/>
</dbReference>
<keyword evidence="5" id="KW-0472">Membrane</keyword>
<evidence type="ECO:0000259" key="6">
    <source>
        <dbReference type="PROSITE" id="PS50111"/>
    </source>
</evidence>
<dbReference type="Pfam" id="PF00989">
    <property type="entry name" value="PAS"/>
    <property type="match status" value="1"/>
</dbReference>
<feature type="domain" description="PAS" evidence="7">
    <location>
        <begin position="25"/>
        <end position="76"/>
    </location>
</feature>
<dbReference type="CDD" id="cd06225">
    <property type="entry name" value="HAMP"/>
    <property type="match status" value="1"/>
</dbReference>
<evidence type="ECO:0000256" key="4">
    <source>
        <dbReference type="PROSITE-ProRule" id="PRU00284"/>
    </source>
</evidence>
<reference evidence="10" key="1">
    <citation type="submission" date="2017-05" db="EMBL/GenBank/DDBJ databases">
        <title>Complete and WGS of Bordetella genogroups.</title>
        <authorList>
            <person name="Spilker T."/>
            <person name="Lipuma J."/>
        </authorList>
    </citation>
    <scope>NUCLEOTIDE SEQUENCE [LARGE SCALE GENOMIC DNA]</scope>
    <source>
        <strain evidence="10">AU6712</strain>
    </source>
</reference>
<feature type="domain" description="Methyl-accepting transducer" evidence="6">
    <location>
        <begin position="283"/>
        <end position="512"/>
    </location>
</feature>
<dbReference type="FunFam" id="1.10.287.950:FF:000001">
    <property type="entry name" value="Methyl-accepting chemotaxis sensory transducer"/>
    <property type="match status" value="1"/>
</dbReference>
<dbReference type="SMART" id="SM00086">
    <property type="entry name" value="PAC"/>
    <property type="match status" value="1"/>
</dbReference>
<dbReference type="PROSITE" id="PS50885">
    <property type="entry name" value="HAMP"/>
    <property type="match status" value="1"/>
</dbReference>
<dbReference type="SUPFAM" id="SSF55785">
    <property type="entry name" value="PYP-like sensor domain (PAS domain)"/>
    <property type="match status" value="1"/>
</dbReference>
<dbReference type="GO" id="GO:0004888">
    <property type="term" value="F:transmembrane signaling receptor activity"/>
    <property type="evidence" value="ECO:0007669"/>
    <property type="project" value="InterPro"/>
</dbReference>
<dbReference type="InterPro" id="IPR001610">
    <property type="entry name" value="PAC"/>
</dbReference>
<dbReference type="RefSeq" id="WP_094812545.1">
    <property type="nucleotide sequence ID" value="NZ_NEVU01000002.1"/>
</dbReference>
<dbReference type="GO" id="GO:0007165">
    <property type="term" value="P:signal transduction"/>
    <property type="evidence" value="ECO:0007669"/>
    <property type="project" value="UniProtKB-KW"/>
</dbReference>
<evidence type="ECO:0000256" key="5">
    <source>
        <dbReference type="SAM" id="Phobius"/>
    </source>
</evidence>
<name>A0A261VM77_9BORD</name>
<dbReference type="Proteomes" id="UP000216429">
    <property type="component" value="Unassembled WGS sequence"/>
</dbReference>
<dbReference type="PANTHER" id="PTHR43531">
    <property type="entry name" value="PROTEIN ICFG"/>
    <property type="match status" value="1"/>
</dbReference>
<dbReference type="NCBIfam" id="TIGR00229">
    <property type="entry name" value="sensory_box"/>
    <property type="match status" value="1"/>
</dbReference>
<dbReference type="Pfam" id="PF00015">
    <property type="entry name" value="MCPsignal"/>
    <property type="match status" value="1"/>
</dbReference>
<dbReference type="OrthoDB" id="9806477at2"/>
<dbReference type="Pfam" id="PF00672">
    <property type="entry name" value="HAMP"/>
    <property type="match status" value="1"/>
</dbReference>
<evidence type="ECO:0000259" key="7">
    <source>
        <dbReference type="PROSITE" id="PS50112"/>
    </source>
</evidence>